<dbReference type="AlphaFoldDB" id="A0A974E2B8"/>
<reference evidence="2" key="1">
    <citation type="journal article" date="2016" name="Nature">
        <title>Genome evolution in the allotetraploid frog Xenopus laevis.</title>
        <authorList>
            <person name="Session A.M."/>
            <person name="Uno Y."/>
            <person name="Kwon T."/>
            <person name="Chapman J.A."/>
            <person name="Toyoda A."/>
            <person name="Takahashi S."/>
            <person name="Fukui A."/>
            <person name="Hikosaka A."/>
            <person name="Suzuki A."/>
            <person name="Kondo M."/>
            <person name="van Heeringen S.J."/>
            <person name="Quigley I."/>
            <person name="Heinz S."/>
            <person name="Ogino H."/>
            <person name="Ochi H."/>
            <person name="Hellsten U."/>
            <person name="Lyons J.B."/>
            <person name="Simakov O."/>
            <person name="Putnam N."/>
            <person name="Stites J."/>
            <person name="Kuroki Y."/>
            <person name="Tanaka T."/>
            <person name="Michiue T."/>
            <person name="Watanabe M."/>
            <person name="Bogdanovic O."/>
            <person name="Lister R."/>
            <person name="Georgiou G."/>
            <person name="Paranjpe S.S."/>
            <person name="van Kruijsbergen I."/>
            <person name="Shu S."/>
            <person name="Carlson J."/>
            <person name="Kinoshita T."/>
            <person name="Ohta Y."/>
            <person name="Mawaribuchi S."/>
            <person name="Jenkins J."/>
            <person name="Grimwood J."/>
            <person name="Schmutz J."/>
            <person name="Mitros T."/>
            <person name="Mozaffari S.V."/>
            <person name="Suzuki Y."/>
            <person name="Haramoto Y."/>
            <person name="Yamamoto T.S."/>
            <person name="Takagi C."/>
            <person name="Heald R."/>
            <person name="Miller K."/>
            <person name="Haudenschild C."/>
            <person name="Kitzman J."/>
            <person name="Nakayama T."/>
            <person name="Izutsu Y."/>
            <person name="Robert J."/>
            <person name="Fortriede J."/>
            <person name="Burns K."/>
            <person name="Lotay V."/>
            <person name="Karimi K."/>
            <person name="Yasuoka Y."/>
            <person name="Dichmann D.S."/>
            <person name="Flajnik M.F."/>
            <person name="Houston D.W."/>
            <person name="Shendure J."/>
            <person name="DuPasquier L."/>
            <person name="Vize P.D."/>
            <person name="Zorn A.M."/>
            <person name="Ito M."/>
            <person name="Marcotte E.M."/>
            <person name="Wallingford J.B."/>
            <person name="Ito Y."/>
            <person name="Asashima M."/>
            <person name="Ueno N."/>
            <person name="Matsuda Y."/>
            <person name="Veenstra G.J."/>
            <person name="Fujiyama A."/>
            <person name="Harland R.M."/>
            <person name="Taira M."/>
            <person name="Rokhsar D.S."/>
        </authorList>
    </citation>
    <scope>NUCLEOTIDE SEQUENCE [LARGE SCALE GENOMIC DNA]</scope>
    <source>
        <strain evidence="2">J</strain>
    </source>
</reference>
<dbReference type="EMBL" id="CM004466">
    <property type="protein sequence ID" value="OCU01652.1"/>
    <property type="molecule type" value="Genomic_DNA"/>
</dbReference>
<name>A0A974E2B8_XENLA</name>
<sequence>MVKAADGQSLFPPQFSLREPYMYYFPKGPLNYNANVIHICKKVVSSRNCKIVSRHKIDFIQLYKLQCIPF</sequence>
<dbReference type="Proteomes" id="UP000694892">
    <property type="component" value="Chromosome 1L"/>
</dbReference>
<gene>
    <name evidence="1" type="ORF">XELAEV_18007445mg</name>
</gene>
<evidence type="ECO:0000313" key="2">
    <source>
        <dbReference type="Proteomes" id="UP000694892"/>
    </source>
</evidence>
<organism evidence="1 2">
    <name type="scientific">Xenopus laevis</name>
    <name type="common">African clawed frog</name>
    <dbReference type="NCBI Taxonomy" id="8355"/>
    <lineage>
        <taxon>Eukaryota</taxon>
        <taxon>Metazoa</taxon>
        <taxon>Chordata</taxon>
        <taxon>Craniata</taxon>
        <taxon>Vertebrata</taxon>
        <taxon>Euteleostomi</taxon>
        <taxon>Amphibia</taxon>
        <taxon>Batrachia</taxon>
        <taxon>Anura</taxon>
        <taxon>Pipoidea</taxon>
        <taxon>Pipidae</taxon>
        <taxon>Xenopodinae</taxon>
        <taxon>Xenopus</taxon>
        <taxon>Xenopus</taxon>
    </lineage>
</organism>
<evidence type="ECO:0000313" key="1">
    <source>
        <dbReference type="EMBL" id="OCU01652.1"/>
    </source>
</evidence>
<accession>A0A974E2B8</accession>
<proteinExistence type="predicted"/>
<protein>
    <submittedName>
        <fullName evidence="1">Uncharacterized protein</fullName>
    </submittedName>
</protein>